<dbReference type="EMBL" id="QWGB01000005">
    <property type="protein sequence ID" value="RIJ23591.1"/>
    <property type="molecule type" value="Genomic_DNA"/>
</dbReference>
<keyword evidence="1" id="KW-0472">Membrane</keyword>
<name>A0A399QYI9_9PROT</name>
<gene>
    <name evidence="2" type="ORF">D1224_04825</name>
</gene>
<keyword evidence="1" id="KW-0812">Transmembrane</keyword>
<dbReference type="RefSeq" id="WP_119378780.1">
    <property type="nucleotide sequence ID" value="NZ_QWGB01000005.1"/>
</dbReference>
<evidence type="ECO:0000313" key="3">
    <source>
        <dbReference type="Proteomes" id="UP000265431"/>
    </source>
</evidence>
<keyword evidence="1" id="KW-1133">Transmembrane helix</keyword>
<feature type="transmembrane region" description="Helical" evidence="1">
    <location>
        <begin position="32"/>
        <end position="62"/>
    </location>
</feature>
<protein>
    <submittedName>
        <fullName evidence="2">Uncharacterized protein</fullName>
    </submittedName>
</protein>
<organism evidence="2 3">
    <name type="scientific">Henriciella barbarensis</name>
    <dbReference type="NCBI Taxonomy" id="86342"/>
    <lineage>
        <taxon>Bacteria</taxon>
        <taxon>Pseudomonadati</taxon>
        <taxon>Pseudomonadota</taxon>
        <taxon>Alphaproteobacteria</taxon>
        <taxon>Hyphomonadales</taxon>
        <taxon>Hyphomonadaceae</taxon>
        <taxon>Henriciella</taxon>
    </lineage>
</organism>
<comment type="caution">
    <text evidence="2">The sequence shown here is derived from an EMBL/GenBank/DDBJ whole genome shotgun (WGS) entry which is preliminary data.</text>
</comment>
<dbReference type="AlphaFoldDB" id="A0A399QYI9"/>
<reference evidence="2 3" key="1">
    <citation type="submission" date="2018-08" db="EMBL/GenBank/DDBJ databases">
        <title>Henriciella mobilis sp. nov., isolated from seawater.</title>
        <authorList>
            <person name="Cheng H."/>
            <person name="Wu Y.-H."/>
            <person name="Xu X.-W."/>
            <person name="Guo L.-L."/>
        </authorList>
    </citation>
    <scope>NUCLEOTIDE SEQUENCE [LARGE SCALE GENOMIC DNA]</scope>
    <source>
        <strain evidence="2 3">CCUG66934</strain>
    </source>
</reference>
<dbReference type="OrthoDB" id="7631381at2"/>
<accession>A0A399QYI9</accession>
<evidence type="ECO:0000313" key="2">
    <source>
        <dbReference type="EMBL" id="RIJ23591.1"/>
    </source>
</evidence>
<evidence type="ECO:0000256" key="1">
    <source>
        <dbReference type="SAM" id="Phobius"/>
    </source>
</evidence>
<proteinExistence type="predicted"/>
<sequence>MTAARTPISADLVLNRIGYAFKEAARWTLKGLLAIAIVFMAGVIAVITAAAGLFIAAVAVLLKLTTGKAAPRRAQYAGGETDESGITLEAHRTARGWTVER</sequence>
<keyword evidence="3" id="KW-1185">Reference proteome</keyword>
<dbReference type="Proteomes" id="UP000265431">
    <property type="component" value="Unassembled WGS sequence"/>
</dbReference>